<gene>
    <name evidence="1" type="ORF">ACF1HC_37215</name>
</gene>
<dbReference type="EMBL" id="JBICBM010000026">
    <property type="protein sequence ID" value="MFF9887169.1"/>
    <property type="molecule type" value="Genomic_DNA"/>
</dbReference>
<keyword evidence="2" id="KW-1185">Reference proteome</keyword>
<comment type="caution">
    <text evidence="1">The sequence shown here is derived from an EMBL/GenBank/DDBJ whole genome shotgun (WGS) entry which is preliminary data.</text>
</comment>
<sequence length="57" mass="6285">MPPRWDYLAKKVGYVALYVSDDLGLPLSGDEREPQRQLMAAAEPGRFVAASIAYSTL</sequence>
<dbReference type="RefSeq" id="WP_157855691.1">
    <property type="nucleotide sequence ID" value="NZ_JBFADK010000059.1"/>
</dbReference>
<evidence type="ECO:0000313" key="1">
    <source>
        <dbReference type="EMBL" id="MFF9887169.1"/>
    </source>
</evidence>
<organism evidence="1 2">
    <name type="scientific">Streptomyces eurythermus</name>
    <dbReference type="NCBI Taxonomy" id="42237"/>
    <lineage>
        <taxon>Bacteria</taxon>
        <taxon>Bacillati</taxon>
        <taxon>Actinomycetota</taxon>
        <taxon>Actinomycetes</taxon>
        <taxon>Kitasatosporales</taxon>
        <taxon>Streptomycetaceae</taxon>
        <taxon>Streptomyces</taxon>
    </lineage>
</organism>
<protein>
    <submittedName>
        <fullName evidence="1">Uncharacterized protein</fullName>
    </submittedName>
</protein>
<name>A0ABW6Z9S6_9ACTN</name>
<reference evidence="1 2" key="1">
    <citation type="submission" date="2024-10" db="EMBL/GenBank/DDBJ databases">
        <title>The Natural Products Discovery Center: Release of the First 8490 Sequenced Strains for Exploring Actinobacteria Biosynthetic Diversity.</title>
        <authorList>
            <person name="Kalkreuter E."/>
            <person name="Kautsar S.A."/>
            <person name="Yang D."/>
            <person name="Bader C.D."/>
            <person name="Teijaro C.N."/>
            <person name="Fluegel L."/>
            <person name="Davis C.M."/>
            <person name="Simpson J.R."/>
            <person name="Lauterbach L."/>
            <person name="Steele A.D."/>
            <person name="Gui C."/>
            <person name="Meng S."/>
            <person name="Li G."/>
            <person name="Viehrig K."/>
            <person name="Ye F."/>
            <person name="Su P."/>
            <person name="Kiefer A.F."/>
            <person name="Nichols A."/>
            <person name="Cepeda A.J."/>
            <person name="Yan W."/>
            <person name="Fan B."/>
            <person name="Jiang Y."/>
            <person name="Adhikari A."/>
            <person name="Zheng C.-J."/>
            <person name="Schuster L."/>
            <person name="Cowan T.M."/>
            <person name="Smanski M.J."/>
            <person name="Chevrette M.G."/>
            <person name="De Carvalho L.P.S."/>
            <person name="Shen B."/>
        </authorList>
    </citation>
    <scope>NUCLEOTIDE SEQUENCE [LARGE SCALE GENOMIC DNA]</scope>
    <source>
        <strain evidence="1 2">NPDC013366</strain>
    </source>
</reference>
<dbReference type="Proteomes" id="UP001603418">
    <property type="component" value="Unassembled WGS sequence"/>
</dbReference>
<proteinExistence type="predicted"/>
<accession>A0ABW6Z9S6</accession>
<evidence type="ECO:0000313" key="2">
    <source>
        <dbReference type="Proteomes" id="UP001603418"/>
    </source>
</evidence>